<name>A0A7N0UD86_KALFE</name>
<evidence type="ECO:0000259" key="3">
    <source>
        <dbReference type="Pfam" id="PF05617"/>
    </source>
</evidence>
<dbReference type="Pfam" id="PF05617">
    <property type="entry name" value="Prolamin_like"/>
    <property type="match status" value="1"/>
</dbReference>
<feature type="chain" id="PRO_5029746352" description="Prolamin-like domain-containing protein" evidence="2">
    <location>
        <begin position="27"/>
        <end position="160"/>
    </location>
</feature>
<keyword evidence="1 2" id="KW-0732">Signal</keyword>
<organism evidence="4 5">
    <name type="scientific">Kalanchoe fedtschenkoi</name>
    <name type="common">Lavender scallops</name>
    <name type="synonym">South American air plant</name>
    <dbReference type="NCBI Taxonomy" id="63787"/>
    <lineage>
        <taxon>Eukaryota</taxon>
        <taxon>Viridiplantae</taxon>
        <taxon>Streptophyta</taxon>
        <taxon>Embryophyta</taxon>
        <taxon>Tracheophyta</taxon>
        <taxon>Spermatophyta</taxon>
        <taxon>Magnoliopsida</taxon>
        <taxon>eudicotyledons</taxon>
        <taxon>Gunneridae</taxon>
        <taxon>Pentapetalae</taxon>
        <taxon>Saxifragales</taxon>
        <taxon>Crassulaceae</taxon>
        <taxon>Kalanchoe</taxon>
    </lineage>
</organism>
<dbReference type="PANTHER" id="PTHR31951">
    <property type="entry name" value="BIFUNCTIONAL INHIBITOR/LIPID-TRANSFER PROTEIN/SEED STORAGE 2S ALBUMIN SUPERFAMILY PROTEIN-RELATED"/>
    <property type="match status" value="1"/>
</dbReference>
<dbReference type="EnsemblPlants" id="Kaladp0060s0072.1.v1.1">
    <property type="protein sequence ID" value="Kaladp0060s0072.1.v1.1.CDS.1"/>
    <property type="gene ID" value="Kaladp0060s0072.v1.1"/>
</dbReference>
<sequence>MAMTRNIIKYLFLSMVASLVMIPVKSDNVDDPLADAPTIDYERAPFYPPIYNEPDVILSPNDIDFSPSFKTKNQVLEFLRNCENSIHLSTSCGMDYHSSVFIKDLKPADACCKILVKEGKLCHDLTVRYILRYSRFHYNREASLKRSDNVWKHCSIVANK</sequence>
<dbReference type="AlphaFoldDB" id="A0A7N0UD86"/>
<evidence type="ECO:0000256" key="2">
    <source>
        <dbReference type="SAM" id="SignalP"/>
    </source>
</evidence>
<dbReference type="InterPro" id="IPR008502">
    <property type="entry name" value="Prolamin-like"/>
</dbReference>
<evidence type="ECO:0000313" key="4">
    <source>
        <dbReference type="EnsemblPlants" id="Kaladp0060s0072.1.v1.1.CDS.1"/>
    </source>
</evidence>
<keyword evidence="5" id="KW-1185">Reference proteome</keyword>
<evidence type="ECO:0000256" key="1">
    <source>
        <dbReference type="ARBA" id="ARBA00022729"/>
    </source>
</evidence>
<dbReference type="Proteomes" id="UP000594263">
    <property type="component" value="Unplaced"/>
</dbReference>
<proteinExistence type="predicted"/>
<reference evidence="4" key="1">
    <citation type="submission" date="2021-01" db="UniProtKB">
        <authorList>
            <consortium name="EnsemblPlants"/>
        </authorList>
    </citation>
    <scope>IDENTIFICATION</scope>
</reference>
<feature type="signal peptide" evidence="2">
    <location>
        <begin position="1"/>
        <end position="26"/>
    </location>
</feature>
<dbReference type="PANTHER" id="PTHR31951:SF22">
    <property type="entry name" value="ECA1 GAMETOGENESIS RELATED FAMILY"/>
    <property type="match status" value="1"/>
</dbReference>
<protein>
    <recommendedName>
        <fullName evidence="3">Prolamin-like domain-containing protein</fullName>
    </recommendedName>
</protein>
<accession>A0A7N0UD86</accession>
<evidence type="ECO:0000313" key="5">
    <source>
        <dbReference type="Proteomes" id="UP000594263"/>
    </source>
</evidence>
<feature type="domain" description="Prolamin-like" evidence="3">
    <location>
        <begin position="81"/>
        <end position="155"/>
    </location>
</feature>
<dbReference type="Gramene" id="Kaladp0060s0072.1.v1.1">
    <property type="protein sequence ID" value="Kaladp0060s0072.1.v1.1.CDS.1"/>
    <property type="gene ID" value="Kaladp0060s0072.v1.1"/>
</dbReference>